<dbReference type="InterPro" id="IPR041268">
    <property type="entry name" value="HU-CCDC81_bac_2"/>
</dbReference>
<dbReference type="GO" id="GO:0042834">
    <property type="term" value="F:peptidoglycan binding"/>
    <property type="evidence" value="ECO:0007669"/>
    <property type="project" value="InterPro"/>
</dbReference>
<protein>
    <submittedName>
        <fullName evidence="2">SPOR domain-containing protein</fullName>
    </submittedName>
</protein>
<proteinExistence type="predicted"/>
<dbReference type="Pfam" id="PF18174">
    <property type="entry name" value="HU-CCDC81_bac_1"/>
    <property type="match status" value="1"/>
</dbReference>
<organism evidence="2 3">
    <name type="scientific">Neotamlana laminarinivorans</name>
    <dbReference type="NCBI Taxonomy" id="2883124"/>
    <lineage>
        <taxon>Bacteria</taxon>
        <taxon>Pseudomonadati</taxon>
        <taxon>Bacteroidota</taxon>
        <taxon>Flavobacteriia</taxon>
        <taxon>Flavobacteriales</taxon>
        <taxon>Flavobacteriaceae</taxon>
        <taxon>Neotamlana</taxon>
    </lineage>
</organism>
<keyword evidence="3" id="KW-1185">Reference proteome</keyword>
<dbReference type="SUPFAM" id="SSF110997">
    <property type="entry name" value="Sporulation related repeat"/>
    <property type="match status" value="1"/>
</dbReference>
<evidence type="ECO:0000313" key="3">
    <source>
        <dbReference type="Proteomes" id="UP001139199"/>
    </source>
</evidence>
<comment type="caution">
    <text evidence="2">The sequence shown here is derived from an EMBL/GenBank/DDBJ whole genome shotgun (WGS) entry which is preliminary data.</text>
</comment>
<gene>
    <name evidence="2" type="ORF">LG649_05915</name>
</gene>
<dbReference type="PROSITE" id="PS51724">
    <property type="entry name" value="SPOR"/>
    <property type="match status" value="1"/>
</dbReference>
<dbReference type="InterPro" id="IPR036680">
    <property type="entry name" value="SPOR-like_sf"/>
</dbReference>
<reference evidence="2" key="1">
    <citation type="submission" date="2021-10" db="EMBL/GenBank/DDBJ databases">
        <title>Tamlana sargassums sp. nov., and Tamlana laminarinivorans sp. nov., two new bacteria isolated from the brown alga.</title>
        <authorList>
            <person name="Li J."/>
        </authorList>
    </citation>
    <scope>NUCLEOTIDE SEQUENCE</scope>
    <source>
        <strain evidence="2">PT2-4</strain>
    </source>
</reference>
<accession>A0A9X1I1P6</accession>
<feature type="domain" description="SPOR" evidence="1">
    <location>
        <begin position="234"/>
        <end position="312"/>
    </location>
</feature>
<dbReference type="Pfam" id="PF18175">
    <property type="entry name" value="HU-CCDC81_bac_2"/>
    <property type="match status" value="1"/>
</dbReference>
<evidence type="ECO:0000313" key="2">
    <source>
        <dbReference type="EMBL" id="MCB4798369.1"/>
    </source>
</evidence>
<dbReference type="Pfam" id="PF05036">
    <property type="entry name" value="SPOR"/>
    <property type="match status" value="1"/>
</dbReference>
<dbReference type="AlphaFoldDB" id="A0A9X1I1P6"/>
<sequence>MQLETYISDLLYRYECVTVPDFGSFLTQNASASIDDSSNTFFAPKKIMSFNEQIQNNDGLLANYIATAEEIPFETANKIIAQRVKIFKAFLKQGDTINFNNIGDITLNSEGKLQFEPSYKINYLTESFGLSQFVSSKIDREIYKEEVEEIEKVIPIAVTNEKRKALPFLKYASIALIALTFGSYIASNHYSAKVEAHNQIAQEEATKQLDTKIQQATFNLNSLPAITLNVDKTENETGNFHIVAGAFRVEANGITKVKELKALGYTNAKTIGLNEYGLHQVVYGTYKTGKEALTAVKSIRENHNKEAWILVKELK</sequence>
<dbReference type="Proteomes" id="UP001139199">
    <property type="component" value="Unassembled WGS sequence"/>
</dbReference>
<dbReference type="EMBL" id="JAJAPW010000002">
    <property type="protein sequence ID" value="MCB4798369.1"/>
    <property type="molecule type" value="Genomic_DNA"/>
</dbReference>
<dbReference type="Gene3D" id="3.30.70.1070">
    <property type="entry name" value="Sporulation related repeat"/>
    <property type="match status" value="1"/>
</dbReference>
<dbReference type="InterPro" id="IPR040495">
    <property type="entry name" value="HU-CCDC81_bac_1"/>
</dbReference>
<evidence type="ECO:0000259" key="1">
    <source>
        <dbReference type="PROSITE" id="PS51724"/>
    </source>
</evidence>
<name>A0A9X1I1P6_9FLAO</name>
<dbReference type="RefSeq" id="WP_226542188.1">
    <property type="nucleotide sequence ID" value="NZ_JAJAPW010000002.1"/>
</dbReference>
<dbReference type="InterPro" id="IPR007730">
    <property type="entry name" value="SPOR-like_dom"/>
</dbReference>